<evidence type="ECO:0000313" key="2">
    <source>
        <dbReference type="Proteomes" id="UP000823613"/>
    </source>
</evidence>
<accession>A0A9D9DN07</accession>
<protein>
    <recommendedName>
        <fullName evidence="3">N-acetyltransferase domain-containing protein</fullName>
    </recommendedName>
</protein>
<comment type="caution">
    <text evidence="1">The sequence shown here is derived from an EMBL/GenBank/DDBJ whole genome shotgun (WGS) entry which is preliminary data.</text>
</comment>
<evidence type="ECO:0008006" key="3">
    <source>
        <dbReference type="Google" id="ProtNLM"/>
    </source>
</evidence>
<dbReference type="InterPro" id="IPR016181">
    <property type="entry name" value="Acyl_CoA_acyltransferase"/>
</dbReference>
<dbReference type="InterPro" id="IPR039968">
    <property type="entry name" value="BcerS-like"/>
</dbReference>
<proteinExistence type="predicted"/>
<name>A0A9D9DN07_9BACL</name>
<dbReference type="PANTHER" id="PTHR41368:SF1">
    <property type="entry name" value="PROTEIN YGHO"/>
    <property type="match status" value="1"/>
</dbReference>
<reference evidence="1" key="2">
    <citation type="journal article" date="2021" name="PeerJ">
        <title>Extensive microbial diversity within the chicken gut microbiome revealed by metagenomics and culture.</title>
        <authorList>
            <person name="Gilroy R."/>
            <person name="Ravi A."/>
            <person name="Getino M."/>
            <person name="Pursley I."/>
            <person name="Horton D.L."/>
            <person name="Alikhan N.F."/>
            <person name="Baker D."/>
            <person name="Gharbi K."/>
            <person name="Hall N."/>
            <person name="Watson M."/>
            <person name="Adriaenssens E.M."/>
            <person name="Foster-Nyarko E."/>
            <person name="Jarju S."/>
            <person name="Secka A."/>
            <person name="Antonio M."/>
            <person name="Oren A."/>
            <person name="Chaudhuri R.R."/>
            <person name="La Ragione R."/>
            <person name="Hildebrand F."/>
            <person name="Pallen M.J."/>
        </authorList>
    </citation>
    <scope>NUCLEOTIDE SEQUENCE</scope>
    <source>
        <strain evidence="1">11159</strain>
    </source>
</reference>
<dbReference type="PANTHER" id="PTHR41368">
    <property type="entry name" value="PROTEIN YGHO"/>
    <property type="match status" value="1"/>
</dbReference>
<dbReference type="Proteomes" id="UP000823613">
    <property type="component" value="Unassembled WGS sequence"/>
</dbReference>
<sequence>MVAIVECNNKKEQKNFLKFPINLYKGSKYFVPPLHIDEKKIFSPTYHYHKTSKVIFFNAYKDGKHVGRIQGIISYPSNEKWNQKRVRFTRFDSINDKEVSNALFDALTKWAKENGMEEINGPLGYSDLEREGLLIEGFNYDSTFEEQYNYDYYQELIESYGFKKEVDWVERRLYPIDSINPKIEKLVNFVLKEQNLRICRFKNINELIRKYGNELFDLIDLTYNNLYQTVPLTKEQVKELINMFKIIVTPFYCRLVVDKDDKLVAFGVCFPSIGKILRHSKGKLTPTAIIRILKAIRKPKSVDLGLIGVYPKYLNNGVAWVILLELSKIMNEGNIKYCETNLTLENNLAIQNCFRKFPNILHKRRRAYIKKI</sequence>
<dbReference type="EMBL" id="JADIMY010000114">
    <property type="protein sequence ID" value="MBO8428009.1"/>
    <property type="molecule type" value="Genomic_DNA"/>
</dbReference>
<evidence type="ECO:0000313" key="1">
    <source>
        <dbReference type="EMBL" id="MBO8428009.1"/>
    </source>
</evidence>
<gene>
    <name evidence="1" type="ORF">IAC58_05665</name>
</gene>
<organism evidence="1 2">
    <name type="scientific">Candidatus Onthovivens merdipullorum</name>
    <dbReference type="NCBI Taxonomy" id="2840889"/>
    <lineage>
        <taxon>Bacteria</taxon>
        <taxon>Bacillati</taxon>
        <taxon>Bacillota</taxon>
        <taxon>Bacilli</taxon>
        <taxon>Bacillales</taxon>
        <taxon>Candidatus Onthovivens</taxon>
    </lineage>
</organism>
<dbReference type="AlphaFoldDB" id="A0A9D9DN07"/>
<dbReference type="SUPFAM" id="SSF55729">
    <property type="entry name" value="Acyl-CoA N-acyltransferases (Nat)"/>
    <property type="match status" value="1"/>
</dbReference>
<reference evidence="1" key="1">
    <citation type="submission" date="2020-10" db="EMBL/GenBank/DDBJ databases">
        <authorList>
            <person name="Gilroy R."/>
        </authorList>
    </citation>
    <scope>NUCLEOTIDE SEQUENCE</scope>
    <source>
        <strain evidence="1">11159</strain>
    </source>
</reference>